<gene>
    <name evidence="2" type="ORF">BC938DRAFT_479106</name>
</gene>
<protein>
    <recommendedName>
        <fullName evidence="4">Inhibitor I9 domain-containing protein</fullName>
    </recommendedName>
</protein>
<evidence type="ECO:0008006" key="4">
    <source>
        <dbReference type="Google" id="ProtNLM"/>
    </source>
</evidence>
<name>A0A433QLK3_9FUNG</name>
<dbReference type="SUPFAM" id="SSF54897">
    <property type="entry name" value="Protease propeptides/inhibitors"/>
    <property type="match status" value="1"/>
</dbReference>
<evidence type="ECO:0000313" key="3">
    <source>
        <dbReference type="Proteomes" id="UP000274822"/>
    </source>
</evidence>
<organism evidence="2 3">
    <name type="scientific">Jimgerdemannia flammicorona</name>
    <dbReference type="NCBI Taxonomy" id="994334"/>
    <lineage>
        <taxon>Eukaryota</taxon>
        <taxon>Fungi</taxon>
        <taxon>Fungi incertae sedis</taxon>
        <taxon>Mucoromycota</taxon>
        <taxon>Mucoromycotina</taxon>
        <taxon>Endogonomycetes</taxon>
        <taxon>Endogonales</taxon>
        <taxon>Endogonaceae</taxon>
        <taxon>Jimgerdemannia</taxon>
    </lineage>
</organism>
<proteinExistence type="predicted"/>
<keyword evidence="1" id="KW-0732">Signal</keyword>
<dbReference type="EMBL" id="RBNJ01003676">
    <property type="protein sequence ID" value="RUS30662.1"/>
    <property type="molecule type" value="Genomic_DNA"/>
</dbReference>
<keyword evidence="3" id="KW-1185">Reference proteome</keyword>
<comment type="caution">
    <text evidence="2">The sequence shown here is derived from an EMBL/GenBank/DDBJ whole genome shotgun (WGS) entry which is preliminary data.</text>
</comment>
<evidence type="ECO:0000313" key="2">
    <source>
        <dbReference type="EMBL" id="RUS30662.1"/>
    </source>
</evidence>
<feature type="chain" id="PRO_5019081346" description="Inhibitor I9 domain-containing protein" evidence="1">
    <location>
        <begin position="22"/>
        <end position="98"/>
    </location>
</feature>
<dbReference type="Gene3D" id="3.30.70.80">
    <property type="entry name" value="Peptidase S8 propeptide/proteinase inhibitor I9"/>
    <property type="match status" value="1"/>
</dbReference>
<dbReference type="AlphaFoldDB" id="A0A433QLK3"/>
<evidence type="ECO:0000256" key="1">
    <source>
        <dbReference type="SAM" id="SignalP"/>
    </source>
</evidence>
<reference evidence="2 3" key="1">
    <citation type="journal article" date="2018" name="New Phytol.">
        <title>Phylogenomics of Endogonaceae and evolution of mycorrhizas within Mucoromycota.</title>
        <authorList>
            <person name="Chang Y."/>
            <person name="Desiro A."/>
            <person name="Na H."/>
            <person name="Sandor L."/>
            <person name="Lipzen A."/>
            <person name="Clum A."/>
            <person name="Barry K."/>
            <person name="Grigoriev I.V."/>
            <person name="Martin F.M."/>
            <person name="Stajich J.E."/>
            <person name="Smith M.E."/>
            <person name="Bonito G."/>
            <person name="Spatafora J.W."/>
        </authorList>
    </citation>
    <scope>NUCLEOTIDE SEQUENCE [LARGE SCALE GENOMIC DNA]</scope>
    <source>
        <strain evidence="2 3">AD002</strain>
    </source>
</reference>
<dbReference type="InterPro" id="IPR037045">
    <property type="entry name" value="S8pro/Inhibitor_I9_sf"/>
</dbReference>
<accession>A0A433QLK3</accession>
<feature type="signal peptide" evidence="1">
    <location>
        <begin position="1"/>
        <end position="21"/>
    </location>
</feature>
<dbReference type="Proteomes" id="UP000274822">
    <property type="component" value="Unassembled WGS sequence"/>
</dbReference>
<sequence>MKICHLLLLACLLSLVLVTRAVPIEADYPKGFIIIFRDEVPENVLELAVKLVRELGGEVRYQYTGSFCGLSIYLPDGVGNPFTTDEWVDYIETDGPGS</sequence>